<dbReference type="Proteomes" id="UP000885986">
    <property type="component" value="Unassembled WGS sequence"/>
</dbReference>
<dbReference type="CDD" id="cd00586">
    <property type="entry name" value="4HBT"/>
    <property type="match status" value="1"/>
</dbReference>
<dbReference type="AlphaFoldDB" id="A0A7C2TI17"/>
<organism evidence="1">
    <name type="scientific">Desulfurivibrio alkaliphilus</name>
    <dbReference type="NCBI Taxonomy" id="427923"/>
    <lineage>
        <taxon>Bacteria</taxon>
        <taxon>Pseudomonadati</taxon>
        <taxon>Thermodesulfobacteriota</taxon>
        <taxon>Desulfobulbia</taxon>
        <taxon>Desulfobulbales</taxon>
        <taxon>Desulfobulbaceae</taxon>
        <taxon>Desulfurivibrio</taxon>
    </lineage>
</organism>
<comment type="caution">
    <text evidence="1">The sequence shown here is derived from an EMBL/GenBank/DDBJ whole genome shotgun (WGS) entry which is preliminary data.</text>
</comment>
<name>A0A7C2TI17_9BACT</name>
<reference evidence="1" key="1">
    <citation type="journal article" date="2020" name="mSystems">
        <title>Genome- and Community-Level Interaction Insights into Carbon Utilization and Element Cycling Functions of Hydrothermarchaeota in Hydrothermal Sediment.</title>
        <authorList>
            <person name="Zhou Z."/>
            <person name="Liu Y."/>
            <person name="Xu W."/>
            <person name="Pan J."/>
            <person name="Luo Z.H."/>
            <person name="Li M."/>
        </authorList>
    </citation>
    <scope>NUCLEOTIDE SEQUENCE [LARGE SCALE GENOMIC DNA]</scope>
    <source>
        <strain evidence="1">SpSt-1224</strain>
    </source>
</reference>
<dbReference type="Pfam" id="PF13279">
    <property type="entry name" value="4HBT_2"/>
    <property type="match status" value="1"/>
</dbReference>
<evidence type="ECO:0000313" key="1">
    <source>
        <dbReference type="EMBL" id="HET98227.1"/>
    </source>
</evidence>
<proteinExistence type="predicted"/>
<sequence>MGLLKKYFPIDPGAPPPLTATITRRVRFEEVDMLRIVWHGRYPSYFEDGRIASGDRYGLSYRQFIDHGVLAPIVQMQIDYKAPLIFDEEITIAATLHWNDAVRLDYSYLISGADGRVAASGCTVQLLTDPQGGLMLTHPEWIAAFREKWRRGILAP</sequence>
<accession>A0A7C2TI17</accession>
<gene>
    <name evidence="1" type="ORF">ENN98_05980</name>
</gene>
<dbReference type="EMBL" id="DSDS01000137">
    <property type="protein sequence ID" value="HET98227.1"/>
    <property type="molecule type" value="Genomic_DNA"/>
</dbReference>
<protein>
    <submittedName>
        <fullName evidence="1">Acyl-CoA thioesterase</fullName>
    </submittedName>
</protein>
<dbReference type="InterPro" id="IPR029069">
    <property type="entry name" value="HotDog_dom_sf"/>
</dbReference>
<dbReference type="SUPFAM" id="SSF54637">
    <property type="entry name" value="Thioesterase/thiol ester dehydrase-isomerase"/>
    <property type="match status" value="1"/>
</dbReference>
<dbReference type="Gene3D" id="3.10.129.10">
    <property type="entry name" value="Hotdog Thioesterase"/>
    <property type="match status" value="1"/>
</dbReference>